<reference evidence="1" key="1">
    <citation type="submission" date="2020-06" db="EMBL/GenBank/DDBJ databases">
        <authorList>
            <person name="Li T."/>
            <person name="Hu X."/>
            <person name="Zhang T."/>
            <person name="Song X."/>
            <person name="Zhang H."/>
            <person name="Dai N."/>
            <person name="Sheng W."/>
            <person name="Hou X."/>
            <person name="Wei L."/>
        </authorList>
    </citation>
    <scope>NUCLEOTIDE SEQUENCE</scope>
    <source>
        <strain evidence="1">G02</strain>
        <tissue evidence="1">Leaf</tissue>
    </source>
</reference>
<proteinExistence type="predicted"/>
<organism evidence="1">
    <name type="scientific">Sesamum radiatum</name>
    <name type="common">Black benniseed</name>
    <dbReference type="NCBI Taxonomy" id="300843"/>
    <lineage>
        <taxon>Eukaryota</taxon>
        <taxon>Viridiplantae</taxon>
        <taxon>Streptophyta</taxon>
        <taxon>Embryophyta</taxon>
        <taxon>Tracheophyta</taxon>
        <taxon>Spermatophyta</taxon>
        <taxon>Magnoliopsida</taxon>
        <taxon>eudicotyledons</taxon>
        <taxon>Gunneridae</taxon>
        <taxon>Pentapetalae</taxon>
        <taxon>asterids</taxon>
        <taxon>lamiids</taxon>
        <taxon>Lamiales</taxon>
        <taxon>Pedaliaceae</taxon>
        <taxon>Sesamum</taxon>
    </lineage>
</organism>
<dbReference type="AlphaFoldDB" id="A0AAW2S0N5"/>
<dbReference type="InterPro" id="IPR043128">
    <property type="entry name" value="Rev_trsase/Diguanyl_cyclase"/>
</dbReference>
<dbReference type="EMBL" id="JACGWJ010000012">
    <property type="protein sequence ID" value="KAL0385974.1"/>
    <property type="molecule type" value="Genomic_DNA"/>
</dbReference>
<dbReference type="Gene3D" id="3.30.70.270">
    <property type="match status" value="1"/>
</dbReference>
<evidence type="ECO:0008006" key="2">
    <source>
        <dbReference type="Google" id="ProtNLM"/>
    </source>
</evidence>
<name>A0AAW2S0N5_SESRA</name>
<dbReference type="InterPro" id="IPR043502">
    <property type="entry name" value="DNA/RNA_pol_sf"/>
</dbReference>
<gene>
    <name evidence="1" type="ORF">Sradi_2991700</name>
</gene>
<sequence>MQVGSPGGKFLGFMVSQRGIEANPQKIEAIIKMQPPSTAKEVQKLAGRIAALNRFISRSSDKGPHSFKVLKKVDSFSWTKQFPDSVRRLEKVPRFTTTFDKANTRRNIVLILSNIRGGGMCGSGKRRGS</sequence>
<reference evidence="1" key="2">
    <citation type="journal article" date="2024" name="Plant">
        <title>Genomic evolution and insights into agronomic trait innovations of Sesamum species.</title>
        <authorList>
            <person name="Miao H."/>
            <person name="Wang L."/>
            <person name="Qu L."/>
            <person name="Liu H."/>
            <person name="Sun Y."/>
            <person name="Le M."/>
            <person name="Wang Q."/>
            <person name="Wei S."/>
            <person name="Zheng Y."/>
            <person name="Lin W."/>
            <person name="Duan Y."/>
            <person name="Cao H."/>
            <person name="Xiong S."/>
            <person name="Wang X."/>
            <person name="Wei L."/>
            <person name="Li C."/>
            <person name="Ma Q."/>
            <person name="Ju M."/>
            <person name="Zhao R."/>
            <person name="Li G."/>
            <person name="Mu C."/>
            <person name="Tian Q."/>
            <person name="Mei H."/>
            <person name="Zhang T."/>
            <person name="Gao T."/>
            <person name="Zhang H."/>
        </authorList>
    </citation>
    <scope>NUCLEOTIDE SEQUENCE</scope>
    <source>
        <strain evidence="1">G02</strain>
    </source>
</reference>
<evidence type="ECO:0000313" key="1">
    <source>
        <dbReference type="EMBL" id="KAL0385974.1"/>
    </source>
</evidence>
<comment type="caution">
    <text evidence="1">The sequence shown here is derived from an EMBL/GenBank/DDBJ whole genome shotgun (WGS) entry which is preliminary data.</text>
</comment>
<protein>
    <recommendedName>
        <fullName evidence="2">Reverse transcriptase</fullName>
    </recommendedName>
</protein>
<dbReference type="SUPFAM" id="SSF56672">
    <property type="entry name" value="DNA/RNA polymerases"/>
    <property type="match status" value="1"/>
</dbReference>
<accession>A0AAW2S0N5</accession>